<dbReference type="GO" id="GO:0015990">
    <property type="term" value="P:electron transport coupled proton transport"/>
    <property type="evidence" value="ECO:0007669"/>
    <property type="project" value="TreeGrafter"/>
</dbReference>
<comment type="catalytic activity">
    <reaction evidence="4 5">
        <text>a ubiquinone + NADH + 5 H(+)(in) = a ubiquinol + NAD(+) + 4 H(+)(out)</text>
        <dbReference type="Rhea" id="RHEA:29091"/>
        <dbReference type="Rhea" id="RHEA-COMP:9565"/>
        <dbReference type="Rhea" id="RHEA-COMP:9566"/>
        <dbReference type="ChEBI" id="CHEBI:15378"/>
        <dbReference type="ChEBI" id="CHEBI:16389"/>
        <dbReference type="ChEBI" id="CHEBI:17976"/>
        <dbReference type="ChEBI" id="CHEBI:57540"/>
        <dbReference type="ChEBI" id="CHEBI:57945"/>
        <dbReference type="EC" id="7.1.1.2"/>
    </reaction>
</comment>
<feature type="transmembrane region" description="Helical" evidence="5">
    <location>
        <begin position="194"/>
        <end position="214"/>
    </location>
</feature>
<keyword evidence="5" id="KW-0520">NAD</keyword>
<dbReference type="GO" id="GO:0003954">
    <property type="term" value="F:NADH dehydrogenase activity"/>
    <property type="evidence" value="ECO:0007669"/>
    <property type="project" value="TreeGrafter"/>
</dbReference>
<reference evidence="7" key="2">
    <citation type="journal article" date="2015" name="Mitochondrial DNA">
        <title>The full mitochondrial genome sequence of Raillietina tetragona from chicken (Cestoda: Davaineidae).</title>
        <authorList>
            <person name="Liang J.Y."/>
            <person name="Lin R.Q."/>
        </authorList>
    </citation>
    <scope>NUCLEOTIDE SEQUENCE</scope>
</reference>
<feature type="transmembrane region" description="Helical" evidence="5">
    <location>
        <begin position="123"/>
        <end position="144"/>
    </location>
</feature>
<dbReference type="GO" id="GO:0048039">
    <property type="term" value="F:ubiquinone binding"/>
    <property type="evidence" value="ECO:0007669"/>
    <property type="project" value="TreeGrafter"/>
</dbReference>
<keyword evidence="5 7" id="KW-0496">Mitochondrion</keyword>
<evidence type="ECO:0000313" key="7">
    <source>
        <dbReference type="EMBL" id="AJP00024.1"/>
    </source>
</evidence>
<proteinExistence type="inferred from homology"/>
<feature type="transmembrane region" description="Helical" evidence="5">
    <location>
        <begin position="277"/>
        <end position="301"/>
    </location>
</feature>
<feature type="transmembrane region" description="Helical" evidence="5">
    <location>
        <begin position="38"/>
        <end position="57"/>
    </location>
</feature>
<dbReference type="PRINTS" id="PR01437">
    <property type="entry name" value="NUOXDRDTASE4"/>
</dbReference>
<feature type="transmembrane region" description="Helical" evidence="5">
    <location>
        <begin position="361"/>
        <end position="383"/>
    </location>
</feature>
<evidence type="ECO:0000256" key="4">
    <source>
        <dbReference type="ARBA" id="ARBA00049551"/>
    </source>
</evidence>
<keyword evidence="5" id="KW-0830">Ubiquinone</keyword>
<dbReference type="GO" id="GO:0042773">
    <property type="term" value="P:ATP synthesis coupled electron transport"/>
    <property type="evidence" value="ECO:0007669"/>
    <property type="project" value="InterPro"/>
</dbReference>
<evidence type="ECO:0000256" key="3">
    <source>
        <dbReference type="ARBA" id="ARBA00021006"/>
    </source>
</evidence>
<dbReference type="PANTHER" id="PTHR43507">
    <property type="entry name" value="NADH-UBIQUINONE OXIDOREDUCTASE CHAIN 4"/>
    <property type="match status" value="1"/>
</dbReference>
<dbReference type="AlphaFoldDB" id="A0A0U1Z8K4"/>
<geneLocation type="mitochondrion" evidence="7"/>
<dbReference type="InterPro" id="IPR003918">
    <property type="entry name" value="NADH_UbQ_OxRdtase"/>
</dbReference>
<keyword evidence="5" id="KW-0679">Respiratory chain</keyword>
<evidence type="ECO:0000256" key="2">
    <source>
        <dbReference type="ARBA" id="ARBA00012944"/>
    </source>
</evidence>
<dbReference type="GO" id="GO:0008137">
    <property type="term" value="F:NADH dehydrogenase (ubiquinone) activity"/>
    <property type="evidence" value="ECO:0007669"/>
    <property type="project" value="UniProtKB-UniRule"/>
</dbReference>
<reference evidence="7" key="1">
    <citation type="submission" date="2014-10" db="EMBL/GenBank/DDBJ databases">
        <authorList>
            <person name="Seo M.-J."/>
            <person name="Seok Y.J."/>
            <person name="Cha I.-T."/>
        </authorList>
    </citation>
    <scope>NUCLEOTIDE SEQUENCE</scope>
</reference>
<dbReference type="PANTHER" id="PTHR43507:SF1">
    <property type="entry name" value="NADH-UBIQUINONE OXIDOREDUCTASE CHAIN 4"/>
    <property type="match status" value="1"/>
</dbReference>
<name>A0A0U1Z8K4_9CEST</name>
<dbReference type="Pfam" id="PF00361">
    <property type="entry name" value="Proton_antipo_M"/>
    <property type="match status" value="1"/>
</dbReference>
<dbReference type="GO" id="GO:0031966">
    <property type="term" value="C:mitochondrial membrane"/>
    <property type="evidence" value="ECO:0007669"/>
    <property type="project" value="UniProtKB-SubCell"/>
</dbReference>
<feature type="transmembrane region" description="Helical" evidence="5">
    <location>
        <begin position="64"/>
        <end position="87"/>
    </location>
</feature>
<feature type="transmembrane region" description="Helical" evidence="5">
    <location>
        <begin position="253"/>
        <end position="271"/>
    </location>
</feature>
<dbReference type="InterPro" id="IPR001750">
    <property type="entry name" value="ND/Mrp_TM"/>
</dbReference>
<comment type="similarity">
    <text evidence="1 5">Belongs to the complex I subunit 4 family.</text>
</comment>
<keyword evidence="5" id="KW-0472">Membrane</keyword>
<gene>
    <name evidence="7" type="primary">nad4</name>
</gene>
<keyword evidence="5" id="KW-0813">Transport</keyword>
<comment type="subcellular location">
    <subcellularLocation>
        <location evidence="5">Mitochondrion membrane</location>
        <topology evidence="5">Multi-pass membrane protein</topology>
    </subcellularLocation>
</comment>
<keyword evidence="5" id="KW-0249">Electron transport</keyword>
<dbReference type="EMBL" id="KP057580">
    <property type="protein sequence ID" value="AJP00024.1"/>
    <property type="molecule type" value="Genomic_DNA"/>
</dbReference>
<feature type="transmembrane region" description="Helical" evidence="5">
    <location>
        <begin position="322"/>
        <end position="341"/>
    </location>
</feature>
<dbReference type="EC" id="7.1.1.2" evidence="2 5"/>
<evidence type="ECO:0000256" key="5">
    <source>
        <dbReference type="RuleBase" id="RU003297"/>
    </source>
</evidence>
<protein>
    <recommendedName>
        <fullName evidence="3 5">NADH-ubiquinone oxidoreductase chain 4</fullName>
        <ecNumber evidence="2 5">7.1.1.2</ecNumber>
    </recommendedName>
</protein>
<comment type="function">
    <text evidence="5">Core subunit of the mitochondrial membrane respiratory chain NADH dehydrogenase (Complex I) which catalyzes electron transfer from NADH through the respiratory chain, using ubiquinone as an electron acceptor. Essential for the catalytic activity and assembly of complex I.</text>
</comment>
<feature type="domain" description="NADH:quinone oxidoreductase/Mrp antiporter transmembrane" evidence="6">
    <location>
        <begin position="90"/>
        <end position="353"/>
    </location>
</feature>
<accession>A0A0U1Z8K4</accession>
<feature type="transmembrane region" description="Helical" evidence="5">
    <location>
        <begin position="395"/>
        <end position="415"/>
    </location>
</feature>
<sequence>MFTIVGIGFFLAMCVSFGCLLLFSSGLLLECGGVTMNGVFVFDGLSFYTILLIVFLGGYSLICFFNMVGSGVLVFLCFSLLFSMLCFCTNHCILFWCFYELGMLPLVYLIFKDSPYSERYLAGWYFCSYLLVTSLPLVLILIYLSVVQGSFLFSEWTTDDTISGFIYIVLSFVFFTKVPLVPFHTWLPIVHAEATSIVSIYLSGYIMKLGLLGVYRSCWTVFEDGIWFYLFICLLSCIYFFFAAINELDGKRWLAFLSLSHIIVPFLGFFACDSENIMFTFLFCLGHGLGAGIVFSLLWWLYESCNSRNWILVKSSVNNNMAIMLVVSFSLLTLCSFPITINFVCEVSLVKASSFSLLCAYFWAVYLFFGGLIPLVLCGHLLIRCEFVDNNYTGYYCWFAYLFYLCLWCYVGALYF</sequence>
<keyword evidence="5" id="KW-0812">Transmembrane</keyword>
<feature type="transmembrane region" description="Helical" evidence="5">
    <location>
        <begin position="226"/>
        <end position="246"/>
    </location>
</feature>
<evidence type="ECO:0000259" key="6">
    <source>
        <dbReference type="Pfam" id="PF00361"/>
    </source>
</evidence>
<keyword evidence="5" id="KW-1133">Transmembrane helix</keyword>
<feature type="transmembrane region" description="Helical" evidence="5">
    <location>
        <begin position="164"/>
        <end position="187"/>
    </location>
</feature>
<evidence type="ECO:0000256" key="1">
    <source>
        <dbReference type="ARBA" id="ARBA00009025"/>
    </source>
</evidence>
<organism evidence="7">
    <name type="scientific">Raillietina tetragona</name>
    <dbReference type="NCBI Taxonomy" id="984823"/>
    <lineage>
        <taxon>Eukaryota</taxon>
        <taxon>Metazoa</taxon>
        <taxon>Spiralia</taxon>
        <taxon>Lophotrochozoa</taxon>
        <taxon>Platyhelminthes</taxon>
        <taxon>Cestoda</taxon>
        <taxon>Eucestoda</taxon>
        <taxon>Cyclophyllidea</taxon>
        <taxon>Davaineidae</taxon>
        <taxon>Raillietina</taxon>
    </lineage>
</organism>